<proteinExistence type="predicted"/>
<evidence type="ECO:0000313" key="1">
    <source>
        <dbReference type="EMBL" id="ORE07895.1"/>
    </source>
</evidence>
<dbReference type="Proteomes" id="UP000242414">
    <property type="component" value="Unassembled WGS sequence"/>
</dbReference>
<gene>
    <name evidence="1" type="ORF">BCV72DRAFT_304268</name>
</gene>
<sequence length="200" mass="22670">MSVNIKFREDKDEPLLYNDTTVTYFKEIIATIAQLEVEEVGSTTPLYILMNLDQLVVQDLTEIRSIWNKRIITFAAEHNSSNKDTYRPSFSNVDVFDINHYNTLCLTVEHTFYFLQIIDMHITVLQTMFNHGSVSLLSTSERLSMPQSIGQVPALLPPVLTLDYNCAQIMKSTVECLENVASSAALTRPTGLTFLPDLSR</sequence>
<protein>
    <submittedName>
        <fullName evidence="1">Uncharacterized protein</fullName>
    </submittedName>
</protein>
<organism evidence="1">
    <name type="scientific">Rhizopus microsporus var. microsporus</name>
    <dbReference type="NCBI Taxonomy" id="86635"/>
    <lineage>
        <taxon>Eukaryota</taxon>
        <taxon>Fungi</taxon>
        <taxon>Fungi incertae sedis</taxon>
        <taxon>Mucoromycota</taxon>
        <taxon>Mucoromycotina</taxon>
        <taxon>Mucoromycetes</taxon>
        <taxon>Mucorales</taxon>
        <taxon>Mucorineae</taxon>
        <taxon>Rhizopodaceae</taxon>
        <taxon>Rhizopus</taxon>
    </lineage>
</organism>
<dbReference type="EMBL" id="KV921897">
    <property type="protein sequence ID" value="ORE07895.1"/>
    <property type="molecule type" value="Genomic_DNA"/>
</dbReference>
<reference evidence="1" key="1">
    <citation type="journal article" date="2016" name="Proc. Natl. Acad. Sci. U.S.A.">
        <title>Lipid metabolic changes in an early divergent fungus govern the establishment of a mutualistic symbiosis with endobacteria.</title>
        <authorList>
            <person name="Lastovetsky O.A."/>
            <person name="Gaspar M.L."/>
            <person name="Mondo S.J."/>
            <person name="LaButti K.M."/>
            <person name="Sandor L."/>
            <person name="Grigoriev I.V."/>
            <person name="Henry S.A."/>
            <person name="Pawlowska T.E."/>
        </authorList>
    </citation>
    <scope>NUCLEOTIDE SEQUENCE [LARGE SCALE GENOMIC DNA]</scope>
    <source>
        <strain evidence="1">ATCC 52814</strain>
    </source>
</reference>
<name>A0A1X0R779_RHIZD</name>
<dbReference type="VEuPathDB" id="FungiDB:BCV72DRAFT_304268"/>
<dbReference type="AlphaFoldDB" id="A0A1X0R779"/>
<accession>A0A1X0R779</accession>